<comment type="caution">
    <text evidence="2">The sequence shown here is derived from an EMBL/GenBank/DDBJ whole genome shotgun (WGS) entry which is preliminary data.</text>
</comment>
<dbReference type="Proteomes" id="UP001195483">
    <property type="component" value="Unassembled WGS sequence"/>
</dbReference>
<feature type="compositionally biased region" description="Basic and acidic residues" evidence="1">
    <location>
        <begin position="1"/>
        <end position="12"/>
    </location>
</feature>
<protein>
    <submittedName>
        <fullName evidence="2">Uncharacterized protein</fullName>
    </submittedName>
</protein>
<reference evidence="2" key="3">
    <citation type="submission" date="2023-05" db="EMBL/GenBank/DDBJ databases">
        <authorList>
            <person name="Smith C.H."/>
        </authorList>
    </citation>
    <scope>NUCLEOTIDE SEQUENCE</scope>
    <source>
        <strain evidence="2">CHS0354</strain>
        <tissue evidence="2">Mantle</tissue>
    </source>
</reference>
<accession>A0AAE0T198</accession>
<feature type="compositionally biased region" description="Basic and acidic residues" evidence="1">
    <location>
        <begin position="31"/>
        <end position="50"/>
    </location>
</feature>
<evidence type="ECO:0000313" key="3">
    <source>
        <dbReference type="Proteomes" id="UP001195483"/>
    </source>
</evidence>
<dbReference type="EMBL" id="JAEAOA010002230">
    <property type="protein sequence ID" value="KAK3601683.1"/>
    <property type="molecule type" value="Genomic_DNA"/>
</dbReference>
<evidence type="ECO:0000256" key="1">
    <source>
        <dbReference type="SAM" id="MobiDB-lite"/>
    </source>
</evidence>
<proteinExistence type="predicted"/>
<gene>
    <name evidence="2" type="ORF">CHS0354_038253</name>
</gene>
<feature type="region of interest" description="Disordered" evidence="1">
    <location>
        <begin position="1"/>
        <end position="50"/>
    </location>
</feature>
<evidence type="ECO:0000313" key="2">
    <source>
        <dbReference type="EMBL" id="KAK3601683.1"/>
    </source>
</evidence>
<dbReference type="AlphaFoldDB" id="A0AAE0T198"/>
<organism evidence="2 3">
    <name type="scientific">Potamilus streckersoni</name>
    <dbReference type="NCBI Taxonomy" id="2493646"/>
    <lineage>
        <taxon>Eukaryota</taxon>
        <taxon>Metazoa</taxon>
        <taxon>Spiralia</taxon>
        <taxon>Lophotrochozoa</taxon>
        <taxon>Mollusca</taxon>
        <taxon>Bivalvia</taxon>
        <taxon>Autobranchia</taxon>
        <taxon>Heteroconchia</taxon>
        <taxon>Palaeoheterodonta</taxon>
        <taxon>Unionida</taxon>
        <taxon>Unionoidea</taxon>
        <taxon>Unionidae</taxon>
        <taxon>Ambleminae</taxon>
        <taxon>Lampsilini</taxon>
        <taxon>Potamilus</taxon>
    </lineage>
</organism>
<keyword evidence="3" id="KW-1185">Reference proteome</keyword>
<reference evidence="2" key="2">
    <citation type="journal article" date="2021" name="Genome Biol. Evol.">
        <title>Developing a high-quality reference genome for a parasitic bivalve with doubly uniparental inheritance (Bivalvia: Unionida).</title>
        <authorList>
            <person name="Smith C.H."/>
        </authorList>
    </citation>
    <scope>NUCLEOTIDE SEQUENCE</scope>
    <source>
        <strain evidence="2">CHS0354</strain>
        <tissue evidence="2">Mantle</tissue>
    </source>
</reference>
<sequence length="104" mass="11699">MSLDHEWTKGSLHETQGPPNPPVDQPDLEVEEHLRKAHSDPGKEKDLGDQHRLIIPDVSVVLADSSEPRLQELKDIIKDERATSVPGPRLRKTVHNCPEEVGIY</sequence>
<name>A0AAE0T198_9BIVA</name>
<reference evidence="2" key="1">
    <citation type="journal article" date="2021" name="Genome Biol. Evol.">
        <title>A High-Quality Reference Genome for a Parasitic Bivalve with Doubly Uniparental Inheritance (Bivalvia: Unionida).</title>
        <authorList>
            <person name="Smith C.H."/>
        </authorList>
    </citation>
    <scope>NUCLEOTIDE SEQUENCE</scope>
    <source>
        <strain evidence="2">CHS0354</strain>
    </source>
</reference>